<organism evidence="1 2">
    <name type="scientific">Aspergillus aculeatinus CBS 121060</name>
    <dbReference type="NCBI Taxonomy" id="1448322"/>
    <lineage>
        <taxon>Eukaryota</taxon>
        <taxon>Fungi</taxon>
        <taxon>Dikarya</taxon>
        <taxon>Ascomycota</taxon>
        <taxon>Pezizomycotina</taxon>
        <taxon>Eurotiomycetes</taxon>
        <taxon>Eurotiomycetidae</taxon>
        <taxon>Eurotiales</taxon>
        <taxon>Aspergillaceae</taxon>
        <taxon>Aspergillus</taxon>
        <taxon>Aspergillus subgen. Circumdati</taxon>
    </lineage>
</organism>
<sequence length="265" mass="28683">MLQALGNTLPQPSLLLVAAEYGHTSVIEELWVGIFEGSYSLDDRCPLLLAAQNGHTMVVEFLLGKGVNVQCVDADGNTVAHLAARMGDFNTLRALKTCSQHAEVPWSELGEHSCTPLHLAAEAGQVEAIRLIVECADAEDMDRVDDRGKTPVQLAARESHLETINVLIAQGAFMPDPLEDSEAPIWLAVEHGHLALQQVNIVQMLFENGADLNAVNGHRETPLHVAAKNHLWSLVNLLVDLGAEVDCQDRDSMSLLHLAAKSGSE</sequence>
<dbReference type="Proteomes" id="UP000249661">
    <property type="component" value="Unassembled WGS sequence"/>
</dbReference>
<proteinExistence type="predicted"/>
<evidence type="ECO:0000313" key="2">
    <source>
        <dbReference type="Proteomes" id="UP000249661"/>
    </source>
</evidence>
<protein>
    <submittedName>
        <fullName evidence="1">Ankyrin</fullName>
    </submittedName>
</protein>
<gene>
    <name evidence="1" type="ORF">BO66DRAFT_336433</name>
</gene>
<evidence type="ECO:0000313" key="1">
    <source>
        <dbReference type="EMBL" id="RAH64371.1"/>
    </source>
</evidence>
<accession>A0ACD1GSN9</accession>
<feature type="non-terminal residue" evidence="1">
    <location>
        <position position="265"/>
    </location>
</feature>
<keyword evidence="2" id="KW-1185">Reference proteome</keyword>
<reference evidence="1" key="1">
    <citation type="submission" date="2018-02" db="EMBL/GenBank/DDBJ databases">
        <title>The genomes of Aspergillus section Nigri reveals drivers in fungal speciation.</title>
        <authorList>
            <consortium name="DOE Joint Genome Institute"/>
            <person name="Vesth T.C."/>
            <person name="Nybo J."/>
            <person name="Theobald S."/>
            <person name="Brandl J."/>
            <person name="Frisvad J.C."/>
            <person name="Nielsen K.F."/>
            <person name="Lyhne E.K."/>
            <person name="Kogle M.E."/>
            <person name="Kuo A."/>
            <person name="Riley R."/>
            <person name="Clum A."/>
            <person name="Nolan M."/>
            <person name="Lipzen A."/>
            <person name="Salamov A."/>
            <person name="Henrissat B."/>
            <person name="Wiebenga A."/>
            <person name="De vries R.P."/>
            <person name="Grigoriev I.V."/>
            <person name="Mortensen U.H."/>
            <person name="Andersen M.R."/>
            <person name="Baker S.E."/>
        </authorList>
    </citation>
    <scope>NUCLEOTIDE SEQUENCE</scope>
    <source>
        <strain evidence="1">CBS 121060</strain>
    </source>
</reference>
<name>A0ACD1GSN9_9EURO</name>
<dbReference type="EMBL" id="KZ825013">
    <property type="protein sequence ID" value="RAH64371.1"/>
    <property type="molecule type" value="Genomic_DNA"/>
</dbReference>